<proteinExistence type="predicted"/>
<reference evidence="1" key="1">
    <citation type="submission" date="2013-07" db="EMBL/GenBank/DDBJ databases">
        <title>The genome of an arbuscular mycorrhizal fungus provides insights into the evolution of the oldest plant symbiosis.</title>
        <authorList>
            <consortium name="DOE Joint Genome Institute"/>
            <person name="Tisserant E."/>
            <person name="Malbreil M."/>
            <person name="Kuo A."/>
            <person name="Kohler A."/>
            <person name="Symeonidi A."/>
            <person name="Balestrini R."/>
            <person name="Charron P."/>
            <person name="Duensing N."/>
            <person name="Frei-dit-Frey N."/>
            <person name="Gianinazzi-Pearson V."/>
            <person name="Gilbert B."/>
            <person name="Handa Y."/>
            <person name="Hijri M."/>
            <person name="Kaul R."/>
            <person name="Kawaguchi M."/>
            <person name="Krajinski F."/>
            <person name="Lammers P."/>
            <person name="Lapierre D."/>
            <person name="Masclaux F.G."/>
            <person name="Murat C."/>
            <person name="Morin E."/>
            <person name="Ndikumana S."/>
            <person name="Pagni M."/>
            <person name="Petitpierre D."/>
            <person name="Requena N."/>
            <person name="Rosikiewicz P."/>
            <person name="Riley R."/>
            <person name="Saito K."/>
            <person name="San Clemente H."/>
            <person name="Shapiro H."/>
            <person name="van Tuinen D."/>
            <person name="Becard G."/>
            <person name="Bonfante P."/>
            <person name="Paszkowski U."/>
            <person name="Shachar-Hill Y."/>
            <person name="Young J.P."/>
            <person name="Sanders I.R."/>
            <person name="Henrissat B."/>
            <person name="Rensing S.A."/>
            <person name="Grigoriev I.V."/>
            <person name="Corradi N."/>
            <person name="Roux C."/>
            <person name="Martin F."/>
        </authorList>
    </citation>
    <scope>NUCLEOTIDE SEQUENCE</scope>
    <source>
        <strain evidence="1">DAOM 197198</strain>
    </source>
</reference>
<organism evidence="1">
    <name type="scientific">Rhizophagus irregularis (strain DAOM 181602 / DAOM 197198 / MUCL 43194)</name>
    <name type="common">Arbuscular mycorrhizal fungus</name>
    <name type="synonym">Glomus intraradices</name>
    <dbReference type="NCBI Taxonomy" id="747089"/>
    <lineage>
        <taxon>Eukaryota</taxon>
        <taxon>Fungi</taxon>
        <taxon>Fungi incertae sedis</taxon>
        <taxon>Mucoromycota</taxon>
        <taxon>Glomeromycotina</taxon>
        <taxon>Glomeromycetes</taxon>
        <taxon>Glomerales</taxon>
        <taxon>Glomeraceae</taxon>
        <taxon>Rhizophagus</taxon>
    </lineage>
</organism>
<evidence type="ECO:0000313" key="1">
    <source>
        <dbReference type="EMBL" id="ESA18813.1"/>
    </source>
</evidence>
<dbReference type="EMBL" id="KI278854">
    <property type="protein sequence ID" value="ESA18813.1"/>
    <property type="molecule type" value="Genomic_DNA"/>
</dbReference>
<dbReference type="HOGENOM" id="CLU_3033504_0_0_1"/>
<sequence length="55" mass="6314">MSNSFTTVCLIISKSLQKNYANGTAAYHFTPKLQNFLKYFDYKSFGNEANKNIKL</sequence>
<dbReference type="AlphaFoldDB" id="U9UJS0"/>
<protein>
    <submittedName>
        <fullName evidence="1">Uncharacterized protein</fullName>
    </submittedName>
</protein>
<name>U9UJS0_RHIID</name>
<accession>U9UJS0</accession>
<gene>
    <name evidence="1" type="ORF">GLOINDRAFT_344401</name>
</gene>